<evidence type="ECO:0000259" key="5">
    <source>
        <dbReference type="Pfam" id="PF01094"/>
    </source>
</evidence>
<dbReference type="eggNOG" id="KOG1052">
    <property type="taxonomic scope" value="Eukaryota"/>
</dbReference>
<feature type="domain" description="Receptor ligand binding region" evidence="5">
    <location>
        <begin position="32"/>
        <end position="384"/>
    </location>
</feature>
<keyword evidence="4" id="KW-0472">Membrane</keyword>
<protein>
    <recommendedName>
        <fullName evidence="5">Receptor ligand binding region domain-containing protein</fullName>
    </recommendedName>
</protein>
<sequence>MRVGEAQNTATDVNVGIVNDVGMSYSNMTLRCINMSLTDFYSSHPKARTRLVTTIVDSKKDVVIAAAAETFRGIDFVTALELIKNKEVQEILGPWTSMQAQFMIEIRQKSQVPIVSYSATSPFLASIRSPYFFRATYDDSSQVLAIKAIIKLFGWREVAPVYVDNTFGEGIMPHLTNALQEINVRIPYRTVISPNATDDEISVELLRMMTMPTRVFVVHIVELLASRFFAKAKEIGLMKQGYVWILTNAITDVLSIMNEKEIETMQGVLGVKTYVPRSEELDTFKSRWKKRFPISDLSVYGLWAYDATTALALAIEEAGTSNLTFVKTGAMRNMSELQGLRVSQYGPKLLQTLSRVRFKGLAGDFQFIKGELQPSAFEIVNVNGHSGRTIGFWMKEHDATSVPKGWEVPTNGKRLQIGVPIKNNFQQFVKLTRDPITNSSIFSGFCIDYFEAVIQAMPYDVSYDFIPFEGGDYDTLIYQVYLGVRDFNHLLFSSLYNLHSSIVETMSLLFMFGAEI</sequence>
<dbReference type="OMA" id="WILITNS"/>
<evidence type="ECO:0000313" key="7">
    <source>
        <dbReference type="Proteomes" id="UP000029120"/>
    </source>
</evidence>
<dbReference type="CDD" id="cd19990">
    <property type="entry name" value="PBP1_GABAb_receptor_plant"/>
    <property type="match status" value="1"/>
</dbReference>
<gene>
    <name evidence="6" type="ordered locus">AALP_Aa7g175900</name>
</gene>
<dbReference type="AlphaFoldDB" id="A0A087GIR1"/>
<dbReference type="SUPFAM" id="SSF53822">
    <property type="entry name" value="Periplasmic binding protein-like I"/>
    <property type="match status" value="1"/>
</dbReference>
<dbReference type="Gramene" id="KFK29763">
    <property type="protein sequence ID" value="KFK29763"/>
    <property type="gene ID" value="AALP_AA7G175900"/>
</dbReference>
<dbReference type="FunFam" id="3.40.50.2300:FF:000169">
    <property type="entry name" value="Glutamate receptor"/>
    <property type="match status" value="1"/>
</dbReference>
<name>A0A087GIR1_ARAAL</name>
<accession>A0A087GIR1</accession>
<dbReference type="EMBL" id="CM002875">
    <property type="protein sequence ID" value="KFK29763.1"/>
    <property type="molecule type" value="Genomic_DNA"/>
</dbReference>
<evidence type="ECO:0000256" key="2">
    <source>
        <dbReference type="ARBA" id="ARBA00022692"/>
    </source>
</evidence>
<dbReference type="OrthoDB" id="5984008at2759"/>
<comment type="subcellular location">
    <subcellularLocation>
        <location evidence="1">Membrane</location>
    </subcellularLocation>
</comment>
<keyword evidence="3" id="KW-1133">Transmembrane helix</keyword>
<evidence type="ECO:0000256" key="4">
    <source>
        <dbReference type="ARBA" id="ARBA00023136"/>
    </source>
</evidence>
<dbReference type="InterPro" id="IPR044440">
    <property type="entry name" value="GABAb_receptor_plant_PBP1"/>
</dbReference>
<dbReference type="PANTHER" id="PTHR34836">
    <property type="entry name" value="OS06G0188250 PROTEIN"/>
    <property type="match status" value="1"/>
</dbReference>
<keyword evidence="2" id="KW-0812">Transmembrane</keyword>
<keyword evidence="7" id="KW-1185">Reference proteome</keyword>
<evidence type="ECO:0000256" key="1">
    <source>
        <dbReference type="ARBA" id="ARBA00004370"/>
    </source>
</evidence>
<organism evidence="6 7">
    <name type="scientific">Arabis alpina</name>
    <name type="common">Alpine rock-cress</name>
    <dbReference type="NCBI Taxonomy" id="50452"/>
    <lineage>
        <taxon>Eukaryota</taxon>
        <taxon>Viridiplantae</taxon>
        <taxon>Streptophyta</taxon>
        <taxon>Embryophyta</taxon>
        <taxon>Tracheophyta</taxon>
        <taxon>Spermatophyta</taxon>
        <taxon>Magnoliopsida</taxon>
        <taxon>eudicotyledons</taxon>
        <taxon>Gunneridae</taxon>
        <taxon>Pentapetalae</taxon>
        <taxon>rosids</taxon>
        <taxon>malvids</taxon>
        <taxon>Brassicales</taxon>
        <taxon>Brassicaceae</taxon>
        <taxon>Arabideae</taxon>
        <taxon>Arabis</taxon>
    </lineage>
</organism>
<dbReference type="SUPFAM" id="SSF53850">
    <property type="entry name" value="Periplasmic binding protein-like II"/>
    <property type="match status" value="1"/>
</dbReference>
<dbReference type="Proteomes" id="UP000029120">
    <property type="component" value="Chromosome 7"/>
</dbReference>
<evidence type="ECO:0000313" key="6">
    <source>
        <dbReference type="EMBL" id="KFK29763.1"/>
    </source>
</evidence>
<dbReference type="Pfam" id="PF01094">
    <property type="entry name" value="ANF_receptor"/>
    <property type="match status" value="1"/>
</dbReference>
<evidence type="ECO:0000256" key="3">
    <source>
        <dbReference type="ARBA" id="ARBA00022989"/>
    </source>
</evidence>
<reference evidence="7" key="1">
    <citation type="journal article" date="2015" name="Nat. Plants">
        <title>Genome expansion of Arabis alpina linked with retrotransposition and reduced symmetric DNA methylation.</title>
        <authorList>
            <person name="Willing E.M."/>
            <person name="Rawat V."/>
            <person name="Mandakova T."/>
            <person name="Maumus F."/>
            <person name="James G.V."/>
            <person name="Nordstroem K.J."/>
            <person name="Becker C."/>
            <person name="Warthmann N."/>
            <person name="Chica C."/>
            <person name="Szarzynska B."/>
            <person name="Zytnicki M."/>
            <person name="Albani M.C."/>
            <person name="Kiefer C."/>
            <person name="Bergonzi S."/>
            <person name="Castaings L."/>
            <person name="Mateos J.L."/>
            <person name="Berns M.C."/>
            <person name="Bujdoso N."/>
            <person name="Piofczyk T."/>
            <person name="de Lorenzo L."/>
            <person name="Barrero-Sicilia C."/>
            <person name="Mateos I."/>
            <person name="Piednoel M."/>
            <person name="Hagmann J."/>
            <person name="Chen-Min-Tao R."/>
            <person name="Iglesias-Fernandez R."/>
            <person name="Schuster S.C."/>
            <person name="Alonso-Blanco C."/>
            <person name="Roudier F."/>
            <person name="Carbonero P."/>
            <person name="Paz-Ares J."/>
            <person name="Davis S.J."/>
            <person name="Pecinka A."/>
            <person name="Quesneville H."/>
            <person name="Colot V."/>
            <person name="Lysak M.A."/>
            <person name="Weigel D."/>
            <person name="Coupland G."/>
            <person name="Schneeberger K."/>
        </authorList>
    </citation>
    <scope>NUCLEOTIDE SEQUENCE [LARGE SCALE GENOMIC DNA]</scope>
    <source>
        <strain evidence="7">cv. Pajares</strain>
    </source>
</reference>
<proteinExistence type="predicted"/>
<dbReference type="Gene3D" id="3.40.190.10">
    <property type="entry name" value="Periplasmic binding protein-like II"/>
    <property type="match status" value="1"/>
</dbReference>
<dbReference type="Gene3D" id="3.40.50.2300">
    <property type="match status" value="2"/>
</dbReference>
<dbReference type="GO" id="GO:0016020">
    <property type="term" value="C:membrane"/>
    <property type="evidence" value="ECO:0007669"/>
    <property type="project" value="UniProtKB-SubCell"/>
</dbReference>
<dbReference type="PANTHER" id="PTHR34836:SF1">
    <property type="entry name" value="OS09G0428600 PROTEIN"/>
    <property type="match status" value="1"/>
</dbReference>
<dbReference type="InterPro" id="IPR015683">
    <property type="entry name" value="Ionotropic_Glu_rcpt"/>
</dbReference>
<dbReference type="InterPro" id="IPR028082">
    <property type="entry name" value="Peripla_BP_I"/>
</dbReference>
<dbReference type="InterPro" id="IPR001828">
    <property type="entry name" value="ANF_lig-bd_rcpt"/>
</dbReference>